<dbReference type="InterPro" id="IPR003439">
    <property type="entry name" value="ABC_transporter-like_ATP-bd"/>
</dbReference>
<keyword evidence="2 7" id="KW-0812">Transmembrane</keyword>
<evidence type="ECO:0000256" key="7">
    <source>
        <dbReference type="SAM" id="Phobius"/>
    </source>
</evidence>
<protein>
    <submittedName>
        <fullName evidence="10">ABC transporter ATP-binding protein</fullName>
    </submittedName>
</protein>
<keyword evidence="5 7" id="KW-1133">Transmembrane helix</keyword>
<evidence type="ECO:0000256" key="2">
    <source>
        <dbReference type="ARBA" id="ARBA00022692"/>
    </source>
</evidence>
<dbReference type="PROSITE" id="PS50893">
    <property type="entry name" value="ABC_TRANSPORTER_2"/>
    <property type="match status" value="1"/>
</dbReference>
<dbReference type="InterPro" id="IPR027417">
    <property type="entry name" value="P-loop_NTPase"/>
</dbReference>
<keyword evidence="3" id="KW-0547">Nucleotide-binding</keyword>
<dbReference type="AlphaFoldDB" id="A0A3E5G4L6"/>
<evidence type="ECO:0000313" key="11">
    <source>
        <dbReference type="Proteomes" id="UP000261285"/>
    </source>
</evidence>
<dbReference type="InterPro" id="IPR003593">
    <property type="entry name" value="AAA+_ATPase"/>
</dbReference>
<dbReference type="Gene3D" id="1.20.1560.10">
    <property type="entry name" value="ABC transporter type 1, transmembrane domain"/>
    <property type="match status" value="1"/>
</dbReference>
<feature type="transmembrane region" description="Helical" evidence="7">
    <location>
        <begin position="50"/>
        <end position="70"/>
    </location>
</feature>
<sequence length="565" mass="64525">MNIELYQKYFRKNNKGLVLLILIIGVGTVVNGLNPYIYGKIIDSISGKNIIILKKWLLCLGIVLIVTLILETVESLIGNWLTNIIENQIKNDLFAHITIMECKNLDIYEEGELFNKIEFDAENIVSYYLDFVTSILMIVFNLGISVYFILNISKKLAAITFITIPVLYLINFIFHRKVYLINQKIRQFTDKYYSFLNDSLSEIISIKTFGLEKDISKLYNEYLKEKMCLFLKSIVLSKGIGVIRGSFGNTINVIILFVAGLLIIAGNMTIGMLVSFSSYMEKFFEAVSKIMELNLNKQQVMVCYERIKDILDSEQEENKGIILERPVQKIEFNQVVFGYNDNLVLKEMWISITKTGLYSLVGSNGCGKSTIFKLLERFYECKDGEIEINQVPINKYSVLNLRSHIVYISKKPFFLQGTIMDNLKLGQNEISDLEVIEACKKVGIHSDIQKLKKGYYELIESGGENFSSGQKQKLGFARVLLKKADIVLLDEVTSDLDGEAERQICNQMEEIAKKAIVLNIAHKPESIRRSEKVFFIQGGKIAAEGTHKMLMKNCVDYKKIFTSDI</sequence>
<dbReference type="Gene3D" id="3.40.50.300">
    <property type="entry name" value="P-loop containing nucleotide triphosphate hydrolases"/>
    <property type="match status" value="1"/>
</dbReference>
<dbReference type="GO" id="GO:0016887">
    <property type="term" value="F:ATP hydrolysis activity"/>
    <property type="evidence" value="ECO:0007669"/>
    <property type="project" value="InterPro"/>
</dbReference>
<gene>
    <name evidence="10" type="ORF">DXB16_14410</name>
</gene>
<dbReference type="InterPro" id="IPR017871">
    <property type="entry name" value="ABC_transporter-like_CS"/>
</dbReference>
<dbReference type="InterPro" id="IPR039421">
    <property type="entry name" value="Type_1_exporter"/>
</dbReference>
<feature type="transmembrane region" description="Helical" evidence="7">
    <location>
        <begin position="17"/>
        <end position="38"/>
    </location>
</feature>
<keyword evidence="4 10" id="KW-0067">ATP-binding</keyword>
<feature type="domain" description="ABC transporter" evidence="8">
    <location>
        <begin position="330"/>
        <end position="563"/>
    </location>
</feature>
<feature type="transmembrane region" description="Helical" evidence="7">
    <location>
        <begin position="156"/>
        <end position="174"/>
    </location>
</feature>
<evidence type="ECO:0000259" key="8">
    <source>
        <dbReference type="PROSITE" id="PS50893"/>
    </source>
</evidence>
<name>A0A3E5G4L6_9FIRM</name>
<dbReference type="GO" id="GO:0005524">
    <property type="term" value="F:ATP binding"/>
    <property type="evidence" value="ECO:0007669"/>
    <property type="project" value="UniProtKB-KW"/>
</dbReference>
<dbReference type="PANTHER" id="PTHR43394">
    <property type="entry name" value="ATP-DEPENDENT PERMEASE MDL1, MITOCHONDRIAL"/>
    <property type="match status" value="1"/>
</dbReference>
<dbReference type="GO" id="GO:0015421">
    <property type="term" value="F:ABC-type oligopeptide transporter activity"/>
    <property type="evidence" value="ECO:0007669"/>
    <property type="project" value="TreeGrafter"/>
</dbReference>
<reference evidence="10 11" key="1">
    <citation type="submission" date="2018-08" db="EMBL/GenBank/DDBJ databases">
        <title>A genome reference for cultivated species of the human gut microbiota.</title>
        <authorList>
            <person name="Zou Y."/>
            <person name="Xue W."/>
            <person name="Luo G."/>
        </authorList>
    </citation>
    <scope>NUCLEOTIDE SEQUENCE [LARGE SCALE GENOMIC DNA]</scope>
    <source>
        <strain evidence="10 11">OM02-16</strain>
    </source>
</reference>
<evidence type="ECO:0000256" key="4">
    <source>
        <dbReference type="ARBA" id="ARBA00022840"/>
    </source>
</evidence>
<keyword evidence="6 7" id="KW-0472">Membrane</keyword>
<dbReference type="CDD" id="cd07346">
    <property type="entry name" value="ABC_6TM_exporters"/>
    <property type="match status" value="1"/>
</dbReference>
<accession>A0A3E5G4L6</accession>
<dbReference type="InterPro" id="IPR011527">
    <property type="entry name" value="ABC1_TM_dom"/>
</dbReference>
<dbReference type="SMART" id="SM00382">
    <property type="entry name" value="AAA"/>
    <property type="match status" value="1"/>
</dbReference>
<dbReference type="EMBL" id="QSVN01000030">
    <property type="protein sequence ID" value="RGO29342.1"/>
    <property type="molecule type" value="Genomic_DNA"/>
</dbReference>
<comment type="subcellular location">
    <subcellularLocation>
        <location evidence="1">Cell membrane</location>
        <topology evidence="1">Multi-pass membrane protein</topology>
    </subcellularLocation>
</comment>
<organism evidence="10 11">
    <name type="scientific">Dorea longicatena</name>
    <dbReference type="NCBI Taxonomy" id="88431"/>
    <lineage>
        <taxon>Bacteria</taxon>
        <taxon>Bacillati</taxon>
        <taxon>Bacillota</taxon>
        <taxon>Clostridia</taxon>
        <taxon>Lachnospirales</taxon>
        <taxon>Lachnospiraceae</taxon>
        <taxon>Dorea</taxon>
    </lineage>
</organism>
<evidence type="ECO:0000313" key="10">
    <source>
        <dbReference type="EMBL" id="RGO29342.1"/>
    </source>
</evidence>
<dbReference type="PROSITE" id="PS50929">
    <property type="entry name" value="ABC_TM1F"/>
    <property type="match status" value="1"/>
</dbReference>
<dbReference type="SUPFAM" id="SSF90123">
    <property type="entry name" value="ABC transporter transmembrane region"/>
    <property type="match status" value="1"/>
</dbReference>
<feature type="transmembrane region" description="Helical" evidence="7">
    <location>
        <begin position="127"/>
        <end position="150"/>
    </location>
</feature>
<dbReference type="Pfam" id="PF00664">
    <property type="entry name" value="ABC_membrane"/>
    <property type="match status" value="1"/>
</dbReference>
<dbReference type="SUPFAM" id="SSF52540">
    <property type="entry name" value="P-loop containing nucleoside triphosphate hydrolases"/>
    <property type="match status" value="1"/>
</dbReference>
<dbReference type="PANTHER" id="PTHR43394:SF1">
    <property type="entry name" value="ATP-BINDING CASSETTE SUB-FAMILY B MEMBER 10, MITOCHONDRIAL"/>
    <property type="match status" value="1"/>
</dbReference>
<dbReference type="GO" id="GO:0005886">
    <property type="term" value="C:plasma membrane"/>
    <property type="evidence" value="ECO:0007669"/>
    <property type="project" value="UniProtKB-SubCell"/>
</dbReference>
<proteinExistence type="predicted"/>
<evidence type="ECO:0000256" key="5">
    <source>
        <dbReference type="ARBA" id="ARBA00022989"/>
    </source>
</evidence>
<dbReference type="Proteomes" id="UP000261285">
    <property type="component" value="Unassembled WGS sequence"/>
</dbReference>
<evidence type="ECO:0000256" key="1">
    <source>
        <dbReference type="ARBA" id="ARBA00004651"/>
    </source>
</evidence>
<feature type="transmembrane region" description="Helical" evidence="7">
    <location>
        <begin position="253"/>
        <end position="274"/>
    </location>
</feature>
<dbReference type="RefSeq" id="WP_117598643.1">
    <property type="nucleotide sequence ID" value="NZ_CABMEZ010000030.1"/>
</dbReference>
<comment type="caution">
    <text evidence="10">The sequence shown here is derived from an EMBL/GenBank/DDBJ whole genome shotgun (WGS) entry which is preliminary data.</text>
</comment>
<dbReference type="PROSITE" id="PS00211">
    <property type="entry name" value="ABC_TRANSPORTER_1"/>
    <property type="match status" value="1"/>
</dbReference>
<feature type="domain" description="ABC transmembrane type-1" evidence="9">
    <location>
        <begin position="18"/>
        <end position="299"/>
    </location>
</feature>
<dbReference type="InterPro" id="IPR036640">
    <property type="entry name" value="ABC1_TM_sf"/>
</dbReference>
<evidence type="ECO:0000259" key="9">
    <source>
        <dbReference type="PROSITE" id="PS50929"/>
    </source>
</evidence>
<dbReference type="Pfam" id="PF00005">
    <property type="entry name" value="ABC_tran"/>
    <property type="match status" value="1"/>
</dbReference>
<evidence type="ECO:0000256" key="3">
    <source>
        <dbReference type="ARBA" id="ARBA00022741"/>
    </source>
</evidence>
<evidence type="ECO:0000256" key="6">
    <source>
        <dbReference type="ARBA" id="ARBA00023136"/>
    </source>
</evidence>